<feature type="compositionally biased region" description="Polar residues" evidence="8">
    <location>
        <begin position="46"/>
        <end position="82"/>
    </location>
</feature>
<evidence type="ECO:0000256" key="7">
    <source>
        <dbReference type="RuleBase" id="RU366025"/>
    </source>
</evidence>
<feature type="compositionally biased region" description="Basic and acidic residues" evidence="8">
    <location>
        <begin position="380"/>
        <end position="402"/>
    </location>
</feature>
<sequence length="878" mass="96238">MSNGVDVLSGRGEITSNALQSRVTSINGSGTSQRAAVATADDAPSKAQTNKASSNSPTRPSNGQSSKDNLQTEAATPKSLNATVKEVLNTKPEKGAKQVNSAAPNISKTIVKKSKPNNSIAGLHFNPGLFNLGNSCYLNSTLQGLMSTRLLENIVEFTIPPDFVGRLFPERSPALRNGRGPQRLRHVDGMEICMTFIRTLEHGWHLRDTTPARQRVSMNVRELRNRVGRKYDQYLDFQQQDAHEFLRHLLDCMYMEELDEIKRRQPPPVKRRRGQPAQDPPVQPIPENERLIPFVDQVFGGQLASMLICASCNHVSHTYEPFMDLSLSIRSEEDKESKRNRLKAFAQKFTRQAGKSVPRPLSTPPSPRKTTTELEPPVTLERRRSLELSDSRSDSDPDESKRATLAALTKSDDASSLRRVSIQLGPTKSRDRSRSREREESQNVESKSRQKAAQKAAYLKRIKAEIASPKSPLELLRSGLGSSGTPNGDSITAAAASWLRLGPTHGPHLLHCLKQFTAVESLEGDNMVGCSRCWKLANPTYVSRKRRNSASSSSSSDSDSDSENEPTRRPETKQPASIPSLARSEPLSSSAQESGTSLGGSSYQGPPIPSISTTSPLEPNGLLSSAQVPSHHAATSSSSTTSNYLTPVSSRHGSVGRSSSSAAADADVDSVSTASASDVSTRPKEVRLKTPSIPKSQRVMLRKAYKRYLIAVPPPVLVIHLKRFQQVTRMPVALFGSLKKIDDFIAFPEYLDLKPFIAPRREDFGLRPSKIKDNKGAYEDQVMYRLSAVVVHIGNMLGGHYVAYTALPPATPIDSASGEAPSNERRWSFQSDQIVRVATLEEVLSAKAYLCFYERVSEVPASVFAASSTSQSTSSRKR</sequence>
<dbReference type="PROSITE" id="PS00973">
    <property type="entry name" value="USP_2"/>
    <property type="match status" value="1"/>
</dbReference>
<dbReference type="GO" id="GO:0016579">
    <property type="term" value="P:protein deubiquitination"/>
    <property type="evidence" value="ECO:0007669"/>
    <property type="project" value="InterPro"/>
</dbReference>
<dbReference type="EC" id="3.4.19.12" evidence="7"/>
<evidence type="ECO:0000256" key="4">
    <source>
        <dbReference type="ARBA" id="ARBA00022786"/>
    </source>
</evidence>
<dbReference type="InterPro" id="IPR028889">
    <property type="entry name" value="USP"/>
</dbReference>
<proteinExistence type="inferred from homology"/>
<dbReference type="FunCoup" id="G4U2S4">
    <property type="interactions" value="40"/>
</dbReference>
<dbReference type="Gene3D" id="3.90.70.10">
    <property type="entry name" value="Cysteine proteinases"/>
    <property type="match status" value="1"/>
</dbReference>
<name>G4U2S4_SERID</name>
<dbReference type="InterPro" id="IPR038765">
    <property type="entry name" value="Papain-like_cys_pep_sf"/>
</dbReference>
<organism evidence="10 11">
    <name type="scientific">Serendipita indica (strain DSM 11827)</name>
    <name type="common">Root endophyte fungus</name>
    <name type="synonym">Piriformospora indica</name>
    <dbReference type="NCBI Taxonomy" id="1109443"/>
    <lineage>
        <taxon>Eukaryota</taxon>
        <taxon>Fungi</taxon>
        <taxon>Dikarya</taxon>
        <taxon>Basidiomycota</taxon>
        <taxon>Agaricomycotina</taxon>
        <taxon>Agaricomycetes</taxon>
        <taxon>Sebacinales</taxon>
        <taxon>Serendipitaceae</taxon>
        <taxon>Serendipita</taxon>
    </lineage>
</organism>
<dbReference type="STRING" id="1109443.G4U2S4"/>
<feature type="region of interest" description="Disordered" evidence="8">
    <location>
        <begin position="263"/>
        <end position="286"/>
    </location>
</feature>
<evidence type="ECO:0000256" key="3">
    <source>
        <dbReference type="ARBA" id="ARBA00022670"/>
    </source>
</evidence>
<reference evidence="10 11" key="1">
    <citation type="journal article" date="2011" name="PLoS Pathog.">
        <title>Endophytic Life Strategies Decoded by Genome and Transcriptome Analyses of the Mutualistic Root Symbiont Piriformospora indica.</title>
        <authorList>
            <person name="Zuccaro A."/>
            <person name="Lahrmann U."/>
            <person name="Guldener U."/>
            <person name="Langen G."/>
            <person name="Pfiffi S."/>
            <person name="Biedenkopf D."/>
            <person name="Wong P."/>
            <person name="Samans B."/>
            <person name="Grimm C."/>
            <person name="Basiewicz M."/>
            <person name="Murat C."/>
            <person name="Martin F."/>
            <person name="Kogel K.H."/>
        </authorList>
    </citation>
    <scope>NUCLEOTIDE SEQUENCE [LARGE SCALE GENOMIC DNA]</scope>
    <source>
        <strain evidence="10 11">DSM 11827</strain>
    </source>
</reference>
<keyword evidence="4 7" id="KW-0833">Ubl conjugation pathway</keyword>
<dbReference type="GO" id="GO:0005829">
    <property type="term" value="C:cytosol"/>
    <property type="evidence" value="ECO:0007669"/>
    <property type="project" value="TreeGrafter"/>
</dbReference>
<evidence type="ECO:0000256" key="5">
    <source>
        <dbReference type="ARBA" id="ARBA00022801"/>
    </source>
</evidence>
<dbReference type="HOGENOM" id="CLU_003952_0_0_1"/>
<evidence type="ECO:0000313" key="11">
    <source>
        <dbReference type="Proteomes" id="UP000007148"/>
    </source>
</evidence>
<feature type="domain" description="USP" evidence="9">
    <location>
        <begin position="127"/>
        <end position="856"/>
    </location>
</feature>
<evidence type="ECO:0000256" key="2">
    <source>
        <dbReference type="ARBA" id="ARBA00009085"/>
    </source>
</evidence>
<dbReference type="Pfam" id="PF00443">
    <property type="entry name" value="UCH"/>
    <property type="match status" value="1"/>
</dbReference>
<dbReference type="eggNOG" id="KOG1873">
    <property type="taxonomic scope" value="Eukaryota"/>
</dbReference>
<dbReference type="InParanoid" id="G4U2S4"/>
<keyword evidence="5 7" id="KW-0378">Hydrolase</keyword>
<dbReference type="SUPFAM" id="SSF54001">
    <property type="entry name" value="Cysteine proteinases"/>
    <property type="match status" value="1"/>
</dbReference>
<dbReference type="OrthoDB" id="420187at2759"/>
<evidence type="ECO:0000256" key="6">
    <source>
        <dbReference type="ARBA" id="ARBA00022807"/>
    </source>
</evidence>
<keyword evidence="11" id="KW-1185">Reference proteome</keyword>
<dbReference type="PANTHER" id="PTHR24006:SF888">
    <property type="entry name" value="UBIQUITIN CARBOXYL-TERMINAL HYDROLASE 30"/>
    <property type="match status" value="1"/>
</dbReference>
<dbReference type="InterPro" id="IPR050164">
    <property type="entry name" value="Peptidase_C19"/>
</dbReference>
<comment type="catalytic activity">
    <reaction evidence="1 7">
        <text>Thiol-dependent hydrolysis of ester, thioester, amide, peptide and isopeptide bonds formed by the C-terminal Gly of ubiquitin (a 76-residue protein attached to proteins as an intracellular targeting signal).</text>
        <dbReference type="EC" id="3.4.19.12"/>
    </reaction>
</comment>
<feature type="region of interest" description="Disordered" evidence="8">
    <location>
        <begin position="544"/>
        <end position="691"/>
    </location>
</feature>
<feature type="region of interest" description="Disordered" evidence="8">
    <location>
        <begin position="347"/>
        <end position="456"/>
    </location>
</feature>
<keyword evidence="3 7" id="KW-0645">Protease</keyword>
<dbReference type="InterPro" id="IPR001394">
    <property type="entry name" value="Peptidase_C19_UCH"/>
</dbReference>
<feature type="compositionally biased region" description="Polar residues" evidence="8">
    <location>
        <begin position="24"/>
        <end position="34"/>
    </location>
</feature>
<feature type="region of interest" description="Disordered" evidence="8">
    <location>
        <begin position="24"/>
        <end position="83"/>
    </location>
</feature>
<evidence type="ECO:0000256" key="8">
    <source>
        <dbReference type="SAM" id="MobiDB-lite"/>
    </source>
</evidence>
<feature type="compositionally biased region" description="Low complexity" evidence="8">
    <location>
        <begin position="630"/>
        <end position="680"/>
    </location>
</feature>
<dbReference type="PROSITE" id="PS00972">
    <property type="entry name" value="USP_1"/>
    <property type="match status" value="1"/>
</dbReference>
<dbReference type="OMA" id="AHEFMRI"/>
<dbReference type="AlphaFoldDB" id="G4U2S4"/>
<dbReference type="PANTHER" id="PTHR24006">
    <property type="entry name" value="UBIQUITIN CARBOXYL-TERMINAL HYDROLASE"/>
    <property type="match status" value="1"/>
</dbReference>
<feature type="compositionally biased region" description="Polar residues" evidence="8">
    <location>
        <begin position="586"/>
        <end position="604"/>
    </location>
</feature>
<dbReference type="GO" id="GO:0006508">
    <property type="term" value="P:proteolysis"/>
    <property type="evidence" value="ECO:0007669"/>
    <property type="project" value="UniProtKB-KW"/>
</dbReference>
<dbReference type="InterPro" id="IPR018200">
    <property type="entry name" value="USP_CS"/>
</dbReference>
<dbReference type="PROSITE" id="PS50235">
    <property type="entry name" value="USP_3"/>
    <property type="match status" value="1"/>
</dbReference>
<accession>G4U2S4</accession>
<keyword evidence="6 7" id="KW-0788">Thiol protease</keyword>
<evidence type="ECO:0000313" key="10">
    <source>
        <dbReference type="EMBL" id="CCA77835.1"/>
    </source>
</evidence>
<dbReference type="GO" id="GO:0004843">
    <property type="term" value="F:cysteine-type deubiquitinase activity"/>
    <property type="evidence" value="ECO:0007669"/>
    <property type="project" value="UniProtKB-UniRule"/>
</dbReference>
<evidence type="ECO:0000256" key="1">
    <source>
        <dbReference type="ARBA" id="ARBA00000707"/>
    </source>
</evidence>
<comment type="caution">
    <text evidence="10">The sequence shown here is derived from an EMBL/GenBank/DDBJ whole genome shotgun (WGS) entry which is preliminary data.</text>
</comment>
<protein>
    <recommendedName>
        <fullName evidence="7">Ubiquitin carboxyl-terminal hydrolase</fullName>
        <ecNumber evidence="7">3.4.19.12</ecNumber>
    </recommendedName>
</protein>
<feature type="compositionally biased region" description="Basic and acidic residues" evidence="8">
    <location>
        <begin position="428"/>
        <end position="441"/>
    </location>
</feature>
<evidence type="ECO:0000259" key="9">
    <source>
        <dbReference type="PROSITE" id="PS50235"/>
    </source>
</evidence>
<dbReference type="GO" id="GO:0005634">
    <property type="term" value="C:nucleus"/>
    <property type="evidence" value="ECO:0007669"/>
    <property type="project" value="TreeGrafter"/>
</dbReference>
<dbReference type="EMBL" id="CAFZ01001876">
    <property type="protein sequence ID" value="CCA77835.1"/>
    <property type="molecule type" value="Genomic_DNA"/>
</dbReference>
<gene>
    <name evidence="10" type="ORF">PIIN_00482</name>
</gene>
<dbReference type="Proteomes" id="UP000007148">
    <property type="component" value="Unassembled WGS sequence"/>
</dbReference>
<comment type="similarity">
    <text evidence="2 7">Belongs to the peptidase C19 family.</text>
</comment>